<dbReference type="SUPFAM" id="SSF48464">
    <property type="entry name" value="ENTH/VHS domain"/>
    <property type="match status" value="1"/>
</dbReference>
<sequence>MLPFINTIRRSIKHSILGYSCVQKKVLLATCNDSSVPSQADLYYLAEKSWDPEHLPDIMDVIWRKIFTLTGPRRHIEKSAKLLYFLLIHGNEQIITMANEHFVLFAGLKNYKEDDLKGATVREEGLQLTNLLRKPMLLDNLRAQAGNSRDNVKRSEPLKGIPTGMWLYQKWPLPTLRVPSVLRSLRLKPRFLLECHFVATTP</sequence>
<dbReference type="PROSITE" id="PS50942">
    <property type="entry name" value="ENTH"/>
    <property type="match status" value="1"/>
</dbReference>
<dbReference type="WBParaSite" id="Csp11.Scaffold471.g1658.t1">
    <property type="protein sequence ID" value="Csp11.Scaffold471.g1658.t1"/>
    <property type="gene ID" value="Csp11.Scaffold471.g1658"/>
</dbReference>
<name>A0A1I7T207_9PELO</name>
<evidence type="ECO:0000259" key="1">
    <source>
        <dbReference type="PROSITE" id="PS50942"/>
    </source>
</evidence>
<dbReference type="InterPro" id="IPR013809">
    <property type="entry name" value="ENTH"/>
</dbReference>
<dbReference type="SMART" id="SM00273">
    <property type="entry name" value="ENTH"/>
    <property type="match status" value="1"/>
</dbReference>
<dbReference type="PANTHER" id="PTHR12276:SF45">
    <property type="entry name" value="CLATHRIN INTERACTOR 1"/>
    <property type="match status" value="1"/>
</dbReference>
<keyword evidence="2" id="KW-1185">Reference proteome</keyword>
<reference evidence="3" key="1">
    <citation type="submission" date="2016-11" db="UniProtKB">
        <authorList>
            <consortium name="WormBaseParasite"/>
        </authorList>
    </citation>
    <scope>IDENTIFICATION</scope>
</reference>
<dbReference type="GO" id="GO:0006897">
    <property type="term" value="P:endocytosis"/>
    <property type="evidence" value="ECO:0007669"/>
    <property type="project" value="TreeGrafter"/>
</dbReference>
<dbReference type="GO" id="GO:0005768">
    <property type="term" value="C:endosome"/>
    <property type="evidence" value="ECO:0007669"/>
    <property type="project" value="TreeGrafter"/>
</dbReference>
<dbReference type="Pfam" id="PF01417">
    <property type="entry name" value="ENTH"/>
    <property type="match status" value="1"/>
</dbReference>
<evidence type="ECO:0000313" key="3">
    <source>
        <dbReference type="WBParaSite" id="Csp11.Scaffold471.g1658.t1"/>
    </source>
</evidence>
<dbReference type="GO" id="GO:0030276">
    <property type="term" value="F:clathrin binding"/>
    <property type="evidence" value="ECO:0007669"/>
    <property type="project" value="TreeGrafter"/>
</dbReference>
<dbReference type="AlphaFoldDB" id="A0A1I7T207"/>
<proteinExistence type="predicted"/>
<organism evidence="2 3">
    <name type="scientific">Caenorhabditis tropicalis</name>
    <dbReference type="NCBI Taxonomy" id="1561998"/>
    <lineage>
        <taxon>Eukaryota</taxon>
        <taxon>Metazoa</taxon>
        <taxon>Ecdysozoa</taxon>
        <taxon>Nematoda</taxon>
        <taxon>Chromadorea</taxon>
        <taxon>Rhabditida</taxon>
        <taxon>Rhabditina</taxon>
        <taxon>Rhabditomorpha</taxon>
        <taxon>Rhabditoidea</taxon>
        <taxon>Rhabditidae</taxon>
        <taxon>Peloderinae</taxon>
        <taxon>Caenorhabditis</taxon>
    </lineage>
</organism>
<dbReference type="GO" id="GO:0030125">
    <property type="term" value="C:clathrin vesicle coat"/>
    <property type="evidence" value="ECO:0007669"/>
    <property type="project" value="TreeGrafter"/>
</dbReference>
<dbReference type="STRING" id="1561998.A0A1I7T207"/>
<accession>A0A1I7T207</accession>
<dbReference type="GO" id="GO:0005543">
    <property type="term" value="F:phospholipid binding"/>
    <property type="evidence" value="ECO:0007669"/>
    <property type="project" value="TreeGrafter"/>
</dbReference>
<evidence type="ECO:0000313" key="2">
    <source>
        <dbReference type="Proteomes" id="UP000095282"/>
    </source>
</evidence>
<dbReference type="Gene3D" id="1.25.40.90">
    <property type="match status" value="1"/>
</dbReference>
<dbReference type="eggNOG" id="KOG2056">
    <property type="taxonomic scope" value="Eukaryota"/>
</dbReference>
<dbReference type="GO" id="GO:0005886">
    <property type="term" value="C:plasma membrane"/>
    <property type="evidence" value="ECO:0007669"/>
    <property type="project" value="TreeGrafter"/>
</dbReference>
<dbReference type="Proteomes" id="UP000095282">
    <property type="component" value="Unplaced"/>
</dbReference>
<feature type="domain" description="ENTH" evidence="1">
    <location>
        <begin position="14"/>
        <end position="142"/>
    </location>
</feature>
<protein>
    <submittedName>
        <fullName evidence="3">ENTH domain-containing protein</fullName>
    </submittedName>
</protein>
<dbReference type="InterPro" id="IPR008942">
    <property type="entry name" value="ENTH_VHS"/>
</dbReference>
<dbReference type="PANTHER" id="PTHR12276">
    <property type="entry name" value="EPSIN/ENT-RELATED"/>
    <property type="match status" value="1"/>
</dbReference>